<organism evidence="2 3">
    <name type="scientific">Oribacterium sinus</name>
    <dbReference type="NCBI Taxonomy" id="237576"/>
    <lineage>
        <taxon>Bacteria</taxon>
        <taxon>Bacillati</taxon>
        <taxon>Bacillota</taxon>
        <taxon>Clostridia</taxon>
        <taxon>Lachnospirales</taxon>
        <taxon>Lachnospiraceae</taxon>
        <taxon>Oribacterium</taxon>
    </lineage>
</organism>
<protein>
    <submittedName>
        <fullName evidence="2">DUF2800 domain-containing protein</fullName>
    </submittedName>
</protein>
<evidence type="ECO:0000313" key="3">
    <source>
        <dbReference type="Proteomes" id="UP000775770"/>
    </source>
</evidence>
<dbReference type="InterPro" id="IPR021229">
    <property type="entry name" value="DUF2800"/>
</dbReference>
<name>A0A930GWD1_9FIRM</name>
<dbReference type="EMBL" id="JABZRA010000094">
    <property type="protein sequence ID" value="MBF1273119.1"/>
    <property type="molecule type" value="Genomic_DNA"/>
</dbReference>
<gene>
    <name evidence="2" type="ORF">HXM90_06850</name>
</gene>
<dbReference type="RefSeq" id="WP_304072172.1">
    <property type="nucleotide sequence ID" value="NZ_JABZRA010000094.1"/>
</dbReference>
<keyword evidence="1" id="KW-0378">Hydrolase</keyword>
<proteinExistence type="predicted"/>
<evidence type="ECO:0000313" key="2">
    <source>
        <dbReference type="EMBL" id="MBF1273119.1"/>
    </source>
</evidence>
<dbReference type="InterPro" id="IPR011604">
    <property type="entry name" value="PDDEXK-like_dom_sf"/>
</dbReference>
<dbReference type="AlphaFoldDB" id="A0A930GWD1"/>
<evidence type="ECO:0000256" key="1">
    <source>
        <dbReference type="ARBA" id="ARBA00022801"/>
    </source>
</evidence>
<reference evidence="2" key="1">
    <citation type="submission" date="2020-04" db="EMBL/GenBank/DDBJ databases">
        <title>Deep metagenomics examines the oral microbiome during advanced dental caries in children, revealing novel taxa and co-occurrences with host molecules.</title>
        <authorList>
            <person name="Baker J.L."/>
            <person name="Morton J.T."/>
            <person name="Dinis M."/>
            <person name="Alvarez R."/>
            <person name="Tran N.C."/>
            <person name="Knight R."/>
            <person name="Edlund A."/>
        </authorList>
    </citation>
    <scope>NUCLEOTIDE SEQUENCE</scope>
    <source>
        <strain evidence="2">JCVI_38_bin.19</strain>
    </source>
</reference>
<comment type="caution">
    <text evidence="2">The sequence shown here is derived from an EMBL/GenBank/DDBJ whole genome shotgun (WGS) entry which is preliminary data.</text>
</comment>
<dbReference type="Pfam" id="PF10926">
    <property type="entry name" value="DUF2800"/>
    <property type="match status" value="1"/>
</dbReference>
<dbReference type="Proteomes" id="UP000775770">
    <property type="component" value="Unassembled WGS sequence"/>
</dbReference>
<dbReference type="Gene3D" id="3.90.320.10">
    <property type="match status" value="1"/>
</dbReference>
<dbReference type="GO" id="GO:0016787">
    <property type="term" value="F:hydrolase activity"/>
    <property type="evidence" value="ECO:0007669"/>
    <property type="project" value="UniProtKB-KW"/>
</dbReference>
<sequence>MPEHENRAHALLSASGSHRWMACTPSARLEECCENRTSDAAKEGTLAHELCEIKVAILRGEEVNESDYEKLLNDPMYTEEMGVCTNNYAEFCVETAKEENGLPIIEVELDLTAYIPEGFGTVDCVIVSEKTLHIIDFKYGQGVDVSPVENSQLMIYALGAYDLYSSFYDFENVKLTIVQPRLSAEPKTWECSIQDLLDFGERLKPVAALAFKGGGEFAPSEHTCLFCKAKYTCRARADKNLSTMFLQEKDPYTLSNDEIGEILAKVADFPKWIKDLEDYALEQLLAGNEIKGYKAVEGRSSRVWSDEKKAFETIIKDGTEEKDLYETVPLSLAKIEKLLGKKKFASLVGGYVTKSQGKPTLTLSSDIRPSIQDVKSMFTEEGEN</sequence>
<accession>A0A930GWD1</accession>